<feature type="region of interest" description="Disordered" evidence="1">
    <location>
        <begin position="45"/>
        <end position="69"/>
    </location>
</feature>
<dbReference type="OrthoDB" id="2518469at2759"/>
<dbReference type="PANTHER" id="PTHR46579:SF1">
    <property type="entry name" value="F5_8 TYPE C DOMAIN-CONTAINING PROTEIN"/>
    <property type="match status" value="1"/>
</dbReference>
<evidence type="ECO:0000256" key="1">
    <source>
        <dbReference type="SAM" id="MobiDB-lite"/>
    </source>
</evidence>
<gene>
    <name evidence="2" type="ORF">PGT21_050011</name>
</gene>
<feature type="compositionally biased region" description="Polar residues" evidence="1">
    <location>
        <begin position="590"/>
        <end position="605"/>
    </location>
</feature>
<feature type="compositionally biased region" description="Basic and acidic residues" evidence="1">
    <location>
        <begin position="534"/>
        <end position="544"/>
    </location>
</feature>
<keyword evidence="3" id="KW-1185">Reference proteome</keyword>
<accession>A0A5B0PIX4</accession>
<evidence type="ECO:0000313" key="2">
    <source>
        <dbReference type="EMBL" id="KAA1099859.1"/>
    </source>
</evidence>
<reference evidence="2 3" key="1">
    <citation type="submission" date="2019-05" db="EMBL/GenBank/DDBJ databases">
        <title>Emergence of the Ug99 lineage of the wheat stem rust pathogen through somatic hybridization.</title>
        <authorList>
            <person name="Li F."/>
            <person name="Upadhyaya N.M."/>
            <person name="Sperschneider J."/>
            <person name="Matny O."/>
            <person name="Nguyen-Phuc H."/>
            <person name="Mago R."/>
            <person name="Raley C."/>
            <person name="Miller M.E."/>
            <person name="Silverstein K.A.T."/>
            <person name="Henningsen E."/>
            <person name="Hirsch C.D."/>
            <person name="Visser B."/>
            <person name="Pretorius Z.A."/>
            <person name="Steffenson B.J."/>
            <person name="Schwessinger B."/>
            <person name="Dodds P.N."/>
            <person name="Figueroa M."/>
        </authorList>
    </citation>
    <scope>NUCLEOTIDE SEQUENCE [LARGE SCALE GENOMIC DNA]</scope>
    <source>
        <strain evidence="2">21-0</strain>
    </source>
</reference>
<comment type="caution">
    <text evidence="2">The sequence shown here is derived from an EMBL/GenBank/DDBJ whole genome shotgun (WGS) entry which is preliminary data.</text>
</comment>
<dbReference type="PANTHER" id="PTHR46579">
    <property type="entry name" value="F5/8 TYPE C DOMAIN-CONTAINING PROTEIN-RELATED"/>
    <property type="match status" value="1"/>
</dbReference>
<dbReference type="InterPro" id="IPR004242">
    <property type="entry name" value="Transposase_21"/>
</dbReference>
<organism evidence="2 3">
    <name type="scientific">Puccinia graminis f. sp. tritici</name>
    <dbReference type="NCBI Taxonomy" id="56615"/>
    <lineage>
        <taxon>Eukaryota</taxon>
        <taxon>Fungi</taxon>
        <taxon>Dikarya</taxon>
        <taxon>Basidiomycota</taxon>
        <taxon>Pucciniomycotina</taxon>
        <taxon>Pucciniomycetes</taxon>
        <taxon>Pucciniales</taxon>
        <taxon>Pucciniaceae</taxon>
        <taxon>Puccinia</taxon>
    </lineage>
</organism>
<protein>
    <recommendedName>
        <fullName evidence="4">Transposase domain-containing protein</fullName>
    </recommendedName>
</protein>
<dbReference type="AlphaFoldDB" id="A0A5B0PIX4"/>
<feature type="compositionally biased region" description="Polar residues" evidence="1">
    <location>
        <begin position="633"/>
        <end position="646"/>
    </location>
</feature>
<sequence length="1026" mass="118239">MSSSIPRGYVICTCLTCGTKQFMTPNGLRQGVPFTKNKYELHMNKSIPSQATNEIDERNRSNQTYPYKRNSSQNLIQTMPYKIQSSSIPTAPEPSPGIPIFQTEKWANYSWKQNDRHVVFPMVFTSILSLCHKVSRESARFLIESLNIQNKIVISELSPNSIHQLGQIPLSTSTIFDQLNLNPDLDIYACCPDCLYLVGLEREINDPDITCQRHLQRYDLDGPCHSQIGKMKISTNIKEKPREAQESKFEAIQHFVYQPFKSWLGRFLQQPGIEEDISIHLQRGSRSIMTDIWDGYIWKQFTGKNESQPFLSKAGNLAFALYIDWFNAFGKSSRKASLGTLILVCLNLPPEKRLKPENVYVAGILPGPKEPTGTQLNNLLLPLIQELKELWEGVYFSQTFKFPQGTKIRVAMLTVIADLPAIRKIAGFKSHSGTMFCNFCTISKEDRNTVQPFSWRSRNFREHKENIARWLNATSNTQREKIFKETGARYSILEELPYWDPTRMINLDIMHNMILGALKDHAENKLRIAEKDWKDNPRKSKSSDGESSEDSDTEEEIFYHYTEKVIDSRAARILRREAAADLHNLPAKRVSQNPLANTSQHTPSQKGRPVLPPTSNLTERYHDDLDFVPISVDNPSSENQEGYHQSSSDHFKFNPQLLNDLRELIKQTSIPSDWTRVPKNIGEKSHGSLKAAEWLILYKLYIPMLMIIKEKESDPFPEDIFQNTFHLISSLNISTSWTTNSQSGTDFTRHWAKYRQISKEMYPDVDAKPNHHMSTHIPELNMRWGPSPCSATWAYERLNGIFSSFGNNNSVDQIPLTILQNICRLSNLKSLVKYPTAPPEVKQLSSFLEISESSSDDYLGTPIKAEVSIYKCFVEYLRNLNPSIHWLSSYQVNYQGDNPENFVVSPWWIYHPTINWKKKTFTTYEKHQGNSIICYYDQGSSNFGKILAIFTVNDPYKKIKGYFMVINPFDINDSFFPEWPNLNIYQARPTSHQVIIKCEDIDCHCALYMKNVFFLLTKLYLSFFSE</sequence>
<evidence type="ECO:0000313" key="3">
    <source>
        <dbReference type="Proteomes" id="UP000324748"/>
    </source>
</evidence>
<dbReference type="EMBL" id="VSWC01000054">
    <property type="protein sequence ID" value="KAA1099859.1"/>
    <property type="molecule type" value="Genomic_DNA"/>
</dbReference>
<proteinExistence type="predicted"/>
<dbReference type="Proteomes" id="UP000324748">
    <property type="component" value="Unassembled WGS sequence"/>
</dbReference>
<name>A0A5B0PIX4_PUCGR</name>
<feature type="region of interest" description="Disordered" evidence="1">
    <location>
        <begin position="534"/>
        <end position="554"/>
    </location>
</feature>
<feature type="region of interest" description="Disordered" evidence="1">
    <location>
        <begin position="584"/>
        <end position="649"/>
    </location>
</feature>
<evidence type="ECO:0008006" key="4">
    <source>
        <dbReference type="Google" id="ProtNLM"/>
    </source>
</evidence>
<dbReference type="Pfam" id="PF02992">
    <property type="entry name" value="Transposase_21"/>
    <property type="match status" value="1"/>
</dbReference>